<keyword evidence="9" id="KW-1133">Transmembrane helix</keyword>
<keyword evidence="12" id="KW-1185">Reference proteome</keyword>
<dbReference type="Proteomes" id="UP000003781">
    <property type="component" value="Unassembled WGS sequence"/>
</dbReference>
<dbReference type="SUPFAM" id="SSF52096">
    <property type="entry name" value="ClpP/crotonase"/>
    <property type="match status" value="2"/>
</dbReference>
<evidence type="ECO:0000313" key="11">
    <source>
        <dbReference type="EMBL" id="EAZ92114.1"/>
    </source>
</evidence>
<keyword evidence="9" id="KW-0812">Transmembrane</keyword>
<evidence type="ECO:0000256" key="7">
    <source>
        <dbReference type="PIRNR" id="PIRNR001217"/>
    </source>
</evidence>
<feature type="domain" description="Peptidase S49" evidence="10">
    <location>
        <begin position="128"/>
        <end position="277"/>
    </location>
</feature>
<keyword evidence="3 7" id="KW-0645">Protease</keyword>
<dbReference type="GO" id="GO:0008236">
    <property type="term" value="F:serine-type peptidase activity"/>
    <property type="evidence" value="ECO:0007669"/>
    <property type="project" value="UniProtKB-KW"/>
</dbReference>
<keyword evidence="6 7" id="KW-0472">Membrane</keyword>
<keyword evidence="4 7" id="KW-0378">Hydrolase</keyword>
<protein>
    <recommendedName>
        <fullName evidence="7">Protease 4</fullName>
        <ecNumber evidence="7">3.4.21.-</ecNumber>
    </recommendedName>
    <alternativeName>
        <fullName evidence="7">Endopeptidase IV</fullName>
    </alternativeName>
    <alternativeName>
        <fullName evidence="7">Protease IV</fullName>
    </alternativeName>
    <alternativeName>
        <fullName evidence="7">Signal peptide peptidase</fullName>
    </alternativeName>
</protein>
<dbReference type="NCBIfam" id="TIGR00706">
    <property type="entry name" value="SppA_dom"/>
    <property type="match status" value="1"/>
</dbReference>
<evidence type="ECO:0000256" key="2">
    <source>
        <dbReference type="ARBA" id="ARBA00008683"/>
    </source>
</evidence>
<accession>A3IND7</accession>
<evidence type="ECO:0000256" key="1">
    <source>
        <dbReference type="ARBA" id="ARBA00004370"/>
    </source>
</evidence>
<name>A3IND7_9CHRO</name>
<dbReference type="InterPro" id="IPR004635">
    <property type="entry name" value="Pept_S49_SppA"/>
</dbReference>
<keyword evidence="7" id="KW-0997">Cell inner membrane</keyword>
<keyword evidence="5" id="KW-0720">Serine protease</keyword>
<dbReference type="GO" id="GO:0005886">
    <property type="term" value="C:plasma membrane"/>
    <property type="evidence" value="ECO:0007669"/>
    <property type="project" value="UniProtKB-SubCell"/>
</dbReference>
<comment type="similarity">
    <text evidence="2 7">Belongs to the peptidase S49 family.</text>
</comment>
<evidence type="ECO:0000256" key="9">
    <source>
        <dbReference type="SAM" id="Phobius"/>
    </source>
</evidence>
<dbReference type="NCBIfam" id="TIGR00705">
    <property type="entry name" value="SppA_67K"/>
    <property type="match status" value="1"/>
</dbReference>
<dbReference type="RefSeq" id="WP_008274905.1">
    <property type="nucleotide sequence ID" value="NZ_AAXW01000009.1"/>
</dbReference>
<dbReference type="PANTHER" id="PTHR33209">
    <property type="entry name" value="PROTEASE 4"/>
    <property type="match status" value="1"/>
</dbReference>
<feature type="domain" description="Peptidase S49" evidence="10">
    <location>
        <begin position="376"/>
        <end position="525"/>
    </location>
</feature>
<evidence type="ECO:0000256" key="3">
    <source>
        <dbReference type="ARBA" id="ARBA00022670"/>
    </source>
</evidence>
<dbReference type="InterPro" id="IPR047272">
    <property type="entry name" value="S49_SppA_C"/>
</dbReference>
<evidence type="ECO:0000256" key="4">
    <source>
        <dbReference type="ARBA" id="ARBA00022801"/>
    </source>
</evidence>
<dbReference type="CDD" id="cd07023">
    <property type="entry name" value="S49_Sppa_N_C"/>
    <property type="match status" value="1"/>
</dbReference>
<reference evidence="11 12" key="1">
    <citation type="submission" date="2007-03" db="EMBL/GenBank/DDBJ databases">
        <authorList>
            <person name="Stal L."/>
            <person name="Ferriera S."/>
            <person name="Johnson J."/>
            <person name="Kravitz S."/>
            <person name="Beeson K."/>
            <person name="Sutton G."/>
            <person name="Rogers Y.-H."/>
            <person name="Friedman R."/>
            <person name="Frazier M."/>
            <person name="Venter J.C."/>
        </authorList>
    </citation>
    <scope>NUCLEOTIDE SEQUENCE [LARGE SCALE GENOMIC DNA]</scope>
    <source>
        <strain evidence="11 12">CCY0110</strain>
    </source>
</reference>
<dbReference type="Pfam" id="PF01343">
    <property type="entry name" value="Peptidase_S49"/>
    <property type="match status" value="2"/>
</dbReference>
<evidence type="ECO:0000313" key="12">
    <source>
        <dbReference type="Proteomes" id="UP000003781"/>
    </source>
</evidence>
<dbReference type="Gene3D" id="3.90.226.10">
    <property type="entry name" value="2-enoyl-CoA Hydratase, Chain A, domain 1"/>
    <property type="match status" value="3"/>
</dbReference>
<feature type="transmembrane region" description="Helical" evidence="9">
    <location>
        <begin position="12"/>
        <end position="40"/>
    </location>
</feature>
<dbReference type="AlphaFoldDB" id="A3IND7"/>
<sequence length="597" mass="66032">MMNFIKQTLASIIGTLAGLFLFTTVGVSSIVILLITLASVETEPAIKDKSVLVLDLSTQIQDKEPFVNIRDILSDKDQSVLTLSQVIKNIEKASKDDRIKAIFLDGSNANSGSGYASFAEIRQALIKFKESGKKIIAYDITVSEQEYYLTSLADTLIVNPMGVVELNGISTEPLFWTGALDRYGIGVQVVRVGEYKAAVEPFIRTQLSEENRQQLEVLLGNIWNNFLQKVGEVRKIEANNLQQIADNQGILTPQEAQKLKLIDQVDYRDQAISLLKEITKNKEESLSQVSFNNYIDIPVTGVTDNSSSNKIAVVYLEGAIVDGIGNREQVGGTRFAKLLRKIGDDEQVKAVVIRINSPGGSATGSDIILREIQLIQETKPVIISMGNVAASGGYWIATGGEHIFAQPNTITGSIGVFGVLLNIQEIANNNGITWDTVKTAKFADLGTATRPKTEQELAIYQKSVNRIYDLFLEKVAQSRNLSKEKVASIAQGRVWSGEMAKKIGLVDSFGGLNAAIEYAAKQTELGKDWQVQEYPTSQGFAELFLKRTLDEDTQFTRNTVDPLTQEFLKFQEELKVIQNFNDPRGVYSLLPFNWKLR</sequence>
<dbReference type="OrthoDB" id="9764363at2"/>
<gene>
    <name evidence="11" type="ORF">CY0110_00610</name>
</gene>
<dbReference type="CDD" id="cd07018">
    <property type="entry name" value="S49_SppA_67K_type"/>
    <property type="match status" value="1"/>
</dbReference>
<comment type="subcellular location">
    <subcellularLocation>
        <location evidence="7">Cell inner membrane</location>
    </subcellularLocation>
    <subcellularLocation>
        <location evidence="1">Membrane</location>
    </subcellularLocation>
</comment>
<dbReference type="InterPro" id="IPR029045">
    <property type="entry name" value="ClpP/crotonase-like_dom_sf"/>
</dbReference>
<organism evidence="11 12">
    <name type="scientific">Crocosphaera chwakensis CCY0110</name>
    <dbReference type="NCBI Taxonomy" id="391612"/>
    <lineage>
        <taxon>Bacteria</taxon>
        <taxon>Bacillati</taxon>
        <taxon>Cyanobacteriota</taxon>
        <taxon>Cyanophyceae</taxon>
        <taxon>Oscillatoriophycideae</taxon>
        <taxon>Chroococcales</taxon>
        <taxon>Aphanothecaceae</taxon>
        <taxon>Crocosphaera</taxon>
        <taxon>Crocosphaera chwakensis</taxon>
    </lineage>
</organism>
<keyword evidence="7" id="KW-1003">Cell membrane</keyword>
<evidence type="ECO:0000256" key="8">
    <source>
        <dbReference type="PIRSR" id="PIRSR001217-1"/>
    </source>
</evidence>
<evidence type="ECO:0000256" key="5">
    <source>
        <dbReference type="ARBA" id="ARBA00022825"/>
    </source>
</evidence>
<evidence type="ECO:0000259" key="10">
    <source>
        <dbReference type="Pfam" id="PF01343"/>
    </source>
</evidence>
<dbReference type="PIRSF" id="PIRSF001217">
    <property type="entry name" value="Protease_4_SppA"/>
    <property type="match status" value="1"/>
</dbReference>
<dbReference type="EMBL" id="AAXW01000009">
    <property type="protein sequence ID" value="EAZ92114.1"/>
    <property type="molecule type" value="Genomic_DNA"/>
</dbReference>
<dbReference type="eggNOG" id="COG0616">
    <property type="taxonomic scope" value="Bacteria"/>
</dbReference>
<dbReference type="PANTHER" id="PTHR33209:SF1">
    <property type="entry name" value="PEPTIDASE S49 DOMAIN-CONTAINING PROTEIN"/>
    <property type="match status" value="1"/>
</dbReference>
<comment type="caution">
    <text evidence="11">The sequence shown here is derived from an EMBL/GenBank/DDBJ whole genome shotgun (WGS) entry which is preliminary data.</text>
</comment>
<dbReference type="InterPro" id="IPR004634">
    <property type="entry name" value="Pept_S49_pIV"/>
</dbReference>
<evidence type="ECO:0000256" key="6">
    <source>
        <dbReference type="ARBA" id="ARBA00023136"/>
    </source>
</evidence>
<dbReference type="EC" id="3.4.21.-" evidence="7"/>
<feature type="active site" description="Nucleophile" evidence="8">
    <location>
        <position position="391"/>
    </location>
</feature>
<dbReference type="GO" id="GO:0006465">
    <property type="term" value="P:signal peptide processing"/>
    <property type="evidence" value="ECO:0007669"/>
    <property type="project" value="InterPro"/>
</dbReference>
<proteinExistence type="inferred from homology"/>
<dbReference type="InterPro" id="IPR047217">
    <property type="entry name" value="S49_SppA_67K_type_N"/>
</dbReference>
<dbReference type="InterPro" id="IPR002142">
    <property type="entry name" value="Peptidase_S49"/>
</dbReference>
<feature type="active site" description="Proton donor/acceptor" evidence="8">
    <location>
        <position position="196"/>
    </location>
</feature>